<dbReference type="Proteomes" id="UP000187465">
    <property type="component" value="Unassembled WGS sequence"/>
</dbReference>
<dbReference type="AlphaFoldDB" id="A0A1R0XDP2"/>
<comment type="caution">
    <text evidence="1">The sequence shown here is derived from an EMBL/GenBank/DDBJ whole genome shotgun (WGS) entry which is preliminary data.</text>
</comment>
<gene>
    <name evidence="1" type="ORF">BJP51_12595</name>
</gene>
<proteinExistence type="predicted"/>
<accession>A0A1R0XDP2</accession>
<organism evidence="1 2">
    <name type="scientific">Paenibacillus odorifer</name>
    <dbReference type="NCBI Taxonomy" id="189426"/>
    <lineage>
        <taxon>Bacteria</taxon>
        <taxon>Bacillati</taxon>
        <taxon>Bacillota</taxon>
        <taxon>Bacilli</taxon>
        <taxon>Bacillales</taxon>
        <taxon>Paenibacillaceae</taxon>
        <taxon>Paenibacillus</taxon>
    </lineage>
</organism>
<dbReference type="RefSeq" id="WP_036689549.1">
    <property type="nucleotide sequence ID" value="NZ_MKQP01000014.1"/>
</dbReference>
<evidence type="ECO:0000313" key="1">
    <source>
        <dbReference type="EMBL" id="OMD33195.1"/>
    </source>
</evidence>
<sequence length="368" mass="42720">MLIRMNKSKYHNEFNIVLDFVDQLLEYSVQHAQFVEKHFLAHFNAGKPTGAGSWYLSKSKNLNGPVVSGYLGLFHVLSIQERSQVHDAFRNDICFFDQYNTSTFCFQSTKLPPKLKSALNGFIVPFYSLIFNKTGFDHIGTFSKHPFKRSYFFEGYQQENENVKLCPACLCEIDISQSLIADLDHYFPKHEYPALAILPDNLIPVCLACNERIKIQQDPLDTSSIPGAIQRAFIPYKHEAIDEMEIDIRFGTRDKFIVQLTASSKEDTAIARVENFNRIYDLSGRWPGRLDNLYDSLLSDLAEDFPDWEHLDQWLRNKLTGKRNSSEKGKRKLPLYYLRLKLLEILLNDSLKFKAALRDLRMRRIPED</sequence>
<dbReference type="EMBL" id="MKQP01000014">
    <property type="protein sequence ID" value="OMD33195.1"/>
    <property type="molecule type" value="Genomic_DNA"/>
</dbReference>
<evidence type="ECO:0000313" key="2">
    <source>
        <dbReference type="Proteomes" id="UP000187465"/>
    </source>
</evidence>
<name>A0A1R0XDP2_9BACL</name>
<evidence type="ECO:0008006" key="3">
    <source>
        <dbReference type="Google" id="ProtNLM"/>
    </source>
</evidence>
<protein>
    <recommendedName>
        <fullName evidence="3">HNH domain-containing protein</fullName>
    </recommendedName>
</protein>
<reference evidence="1 2" key="1">
    <citation type="submission" date="2016-10" db="EMBL/GenBank/DDBJ databases">
        <title>Paenibacillus species isolates.</title>
        <authorList>
            <person name="Beno S.M."/>
        </authorList>
    </citation>
    <scope>NUCLEOTIDE SEQUENCE [LARGE SCALE GENOMIC DNA]</scope>
    <source>
        <strain evidence="1 2">FSL H7-0604</strain>
    </source>
</reference>